<dbReference type="Pfam" id="PF21584">
    <property type="entry name" value="2L_N_poxvirus"/>
    <property type="match status" value="1"/>
</dbReference>
<evidence type="ECO:0000313" key="2">
    <source>
        <dbReference type="EMBL" id="ABI99165.1"/>
    </source>
</evidence>
<dbReference type="RefSeq" id="YP_227385.1">
    <property type="nucleotide sequence ID" value="NC_006966.1"/>
</dbReference>
<dbReference type="Gene3D" id="3.30.500.10">
    <property type="entry name" value="MHC class I-like antigen recognition-like"/>
    <property type="match status" value="1"/>
</dbReference>
<dbReference type="Gene3D" id="2.60.40.10">
    <property type="entry name" value="Immunoglobulins"/>
    <property type="match status" value="1"/>
</dbReference>
<feature type="domain" description="Poxvirus 2L N-terminal" evidence="1">
    <location>
        <begin position="21"/>
        <end position="196"/>
    </location>
</feature>
<gene>
    <name evidence="2" type="ORF">DpV83gp008</name>
</gene>
<dbReference type="OrthoDB" id="16560at10239"/>
<proteinExistence type="predicted"/>
<organismHost>
    <name type="scientific">Odocoileus hemionus</name>
    <name type="common">Mule deer</name>
    <name type="synonym">Cervus hemionus</name>
    <dbReference type="NCBI Taxonomy" id="9872"/>
</organismHost>
<organism evidence="2 3">
    <name type="scientific">Deerpox virus (strain Mule deer/United States/W-848-83/1983)</name>
    <name type="common">DPV</name>
    <dbReference type="NCBI Taxonomy" id="305674"/>
    <lineage>
        <taxon>Viruses</taxon>
        <taxon>Varidnaviria</taxon>
        <taxon>Bamfordvirae</taxon>
        <taxon>Nucleocytoviricota</taxon>
        <taxon>Pokkesviricetes</taxon>
        <taxon>Chitovirales</taxon>
        <taxon>Poxviridae</taxon>
        <taxon>Chordopoxvirinae</taxon>
        <taxon>Cervidpoxvirus</taxon>
        <taxon>Cervidpoxvirus muledeerpox</taxon>
        <taxon>Mule deerpox virus</taxon>
    </lineage>
</organism>
<dbReference type="GeneID" id="3346318"/>
<dbReference type="EMBL" id="AY689436">
    <property type="protein sequence ID" value="ABI99165.1"/>
    <property type="molecule type" value="Genomic_DNA"/>
</dbReference>
<sequence>MKKLILILLSIIAYSEAARYLVYNYTFTRYDKTTGKKEFDVTDTFNNVLIKHYKLNHETGRPEQKHTIPKWFNETKIKHYPKDDYHYSFWLGQLENTLSEINKLEGNKHESISLIVGCTDLIQLYTQFGYVEVDGKILTRFDTKNKRFTKVKSHTFPKVGMLTVTSPFWNDIMKYFGSIVAVTCGITANDYWKLAKGNIPSPVEPKIKVTGKEKGENTTLFCDFDKHNPSSVAAKWYNLEDLAPTYRWSRYFTELIVDTDYNPGEPGFPTNTRIINETALVFASTPSIVVPTDMSNKIVCVGFHSTIQPSIHRCEEGCNGPEPIMQYQGDVKSSIDDEED</sequence>
<reference evidence="2 3" key="1">
    <citation type="journal article" date="2005" name="J. Virol.">
        <title>Genome of deerpox virus.</title>
        <authorList>
            <person name="Afonso C.L."/>
            <person name="Delhon G."/>
            <person name="Tulman E.R."/>
            <person name="Lu Z."/>
            <person name="Zsak A."/>
            <person name="Becerra V.M."/>
            <person name="Zsak L."/>
            <person name="Kutish G.F."/>
            <person name="Rock D.L."/>
        </authorList>
    </citation>
    <scope>NUCLEOTIDE SEQUENCE [LARGE SCALE GENOMIC DNA]</scope>
    <source>
        <strain evidence="3">Mule deer/United States/W-848-83/1983</strain>
    </source>
</reference>
<keyword evidence="3" id="KW-1185">Reference proteome</keyword>
<evidence type="ECO:0000259" key="1">
    <source>
        <dbReference type="Pfam" id="PF21584"/>
    </source>
</evidence>
<dbReference type="Proteomes" id="UP000000866">
    <property type="component" value="Segment"/>
</dbReference>
<protein>
    <submittedName>
        <fullName evidence="2">MHC-like TNF binding protein</fullName>
    </submittedName>
</protein>
<dbReference type="InterPro" id="IPR013783">
    <property type="entry name" value="Ig-like_fold"/>
</dbReference>
<dbReference type="InterPro" id="IPR037055">
    <property type="entry name" value="MHC_I-like_Ag-recog_sf"/>
</dbReference>
<dbReference type="KEGG" id="vg:3346318"/>
<accession>Q08FZ2</accession>
<dbReference type="InterPro" id="IPR049130">
    <property type="entry name" value="2L_N_poxvirus"/>
</dbReference>
<evidence type="ECO:0000313" key="3">
    <source>
        <dbReference type="Proteomes" id="UP000000866"/>
    </source>
</evidence>
<name>Q08FZ2_DPV83</name>